<comment type="caution">
    <text evidence="7">The sequence shown here is derived from an EMBL/GenBank/DDBJ whole genome shotgun (WGS) entry which is preliminary data.</text>
</comment>
<dbReference type="CDD" id="cd07022">
    <property type="entry name" value="S49_Sppa_36K_type"/>
    <property type="match status" value="1"/>
</dbReference>
<dbReference type="Proteomes" id="UP000094769">
    <property type="component" value="Unassembled WGS sequence"/>
</dbReference>
<evidence type="ECO:0000313" key="7">
    <source>
        <dbReference type="EMBL" id="ODJ85636.1"/>
    </source>
</evidence>
<name>A0A7Z0VI39_9GAMM</name>
<dbReference type="AlphaFoldDB" id="A0A7Z0VI39"/>
<sequence>MSVFQFRKTPLHRQGEPVENTGNFTCDPRQHESTECGFHHFSGVSGILQFLCVGLRTRKSMAFVLNSSWLEICLAGLPQFFNLPAQLFVLNFSIPFGIPFYDGGRVIKHLITLATASQNGHSLFLPVLNGTRAGYNGIIARLQQAASDPMVDGILLDMDTPGGMVAGAFDCADIIARVRDIKPVWALANDMNCSAGQLLASAASRRLVTQTARTGSIGVMMAHSNYGAALEKQGVEITLIYSGSHKVDGNPYSHLPDDVRETLQSRMDATRQMFAQKVSAYTGLSVQVVLDTEAAVYSGQEAIDAGLADELVNSTDAITVMRDALDARKSRLSGGRMTKEAQSTTVSATASQADVTDVVPATEGENASAAQPDVNAQITAAVAAENSRIMGILNCEEAHGREEQARVLAETPGMTVKTARRILAAAPQSAQARSDTALDRLMQGAPAPLAAGNPASDAVNDLLNTPV</sequence>
<gene>
    <name evidence="7" type="primary">sppA_2</name>
    <name evidence="7" type="ORF">CODIS_41490</name>
</gene>
<dbReference type="SUPFAM" id="SSF52096">
    <property type="entry name" value="ClpP/crotonase"/>
    <property type="match status" value="1"/>
</dbReference>
<dbReference type="PANTHER" id="PTHR33209">
    <property type="entry name" value="PROTEASE 4"/>
    <property type="match status" value="1"/>
</dbReference>
<evidence type="ECO:0000256" key="3">
    <source>
        <dbReference type="ARBA" id="ARBA00022801"/>
    </source>
</evidence>
<dbReference type="Gene3D" id="3.90.226.10">
    <property type="entry name" value="2-enoyl-CoA Hydratase, Chain A, domain 1"/>
    <property type="match status" value="1"/>
</dbReference>
<evidence type="ECO:0000256" key="2">
    <source>
        <dbReference type="ARBA" id="ARBA00022670"/>
    </source>
</evidence>
<dbReference type="InterPro" id="IPR033855">
    <property type="entry name" value="Protein_C"/>
</dbReference>
<dbReference type="Pfam" id="PF01343">
    <property type="entry name" value="Peptidase_S49"/>
    <property type="match status" value="1"/>
</dbReference>
<dbReference type="GO" id="GO:0006508">
    <property type="term" value="P:proteolysis"/>
    <property type="evidence" value="ECO:0007669"/>
    <property type="project" value="UniProtKB-KW"/>
</dbReference>
<evidence type="ECO:0000313" key="8">
    <source>
        <dbReference type="Proteomes" id="UP000094769"/>
    </source>
</evidence>
<feature type="compositionally biased region" description="Polar residues" evidence="5">
    <location>
        <begin position="340"/>
        <end position="354"/>
    </location>
</feature>
<evidence type="ECO:0000256" key="4">
    <source>
        <dbReference type="ARBA" id="ARBA00022825"/>
    </source>
</evidence>
<reference evidence="7 8" key="1">
    <citation type="submission" date="2016-06" db="EMBL/GenBank/DDBJ databases">
        <title>Genome sequence of endosymbiont of Candidatus Endolucinida thiodiazotropha.</title>
        <authorList>
            <person name="Poehlein A."/>
            <person name="Koenig S."/>
            <person name="Heiden S.E."/>
            <person name="Thuermer A."/>
            <person name="Voget S."/>
            <person name="Daniel R."/>
            <person name="Markert S."/>
            <person name="Gros O."/>
            <person name="Schweder T."/>
        </authorList>
    </citation>
    <scope>NUCLEOTIDE SEQUENCE [LARGE SCALE GENOMIC DNA]</scope>
    <source>
        <strain evidence="7 8">COS</strain>
    </source>
</reference>
<organism evidence="7 8">
    <name type="scientific">Candidatus Thiodiazotropha endolucinida</name>
    <dbReference type="NCBI Taxonomy" id="1655433"/>
    <lineage>
        <taxon>Bacteria</taxon>
        <taxon>Pseudomonadati</taxon>
        <taxon>Pseudomonadota</taxon>
        <taxon>Gammaproteobacteria</taxon>
        <taxon>Chromatiales</taxon>
        <taxon>Sedimenticolaceae</taxon>
        <taxon>Candidatus Thiodiazotropha</taxon>
    </lineage>
</organism>
<dbReference type="Gene3D" id="6.20.330.10">
    <property type="match status" value="1"/>
</dbReference>
<comment type="similarity">
    <text evidence="1">Belongs to the peptidase S49 family.</text>
</comment>
<dbReference type="EMBL" id="MARB01000043">
    <property type="protein sequence ID" value="ODJ85636.1"/>
    <property type="molecule type" value="Genomic_DNA"/>
</dbReference>
<keyword evidence="4" id="KW-0720">Serine protease</keyword>
<dbReference type="InterPro" id="IPR002142">
    <property type="entry name" value="Peptidase_S49"/>
</dbReference>
<keyword evidence="3 7" id="KW-0378">Hydrolase</keyword>
<protein>
    <submittedName>
        <fullName evidence="7">Putative signal peptide peptidase SppA</fullName>
        <ecNumber evidence="7">3.4.21.-</ecNumber>
    </submittedName>
</protein>
<feature type="domain" description="Peptidase S49" evidence="6">
    <location>
        <begin position="178"/>
        <end position="325"/>
    </location>
</feature>
<accession>A0A7Z0VI39</accession>
<keyword evidence="2" id="KW-0645">Protease</keyword>
<feature type="region of interest" description="Disordered" evidence="5">
    <location>
        <begin position="331"/>
        <end position="354"/>
    </location>
</feature>
<evidence type="ECO:0000256" key="5">
    <source>
        <dbReference type="SAM" id="MobiDB-lite"/>
    </source>
</evidence>
<dbReference type="PANTHER" id="PTHR33209:SF1">
    <property type="entry name" value="PEPTIDASE S49 DOMAIN-CONTAINING PROTEIN"/>
    <property type="match status" value="1"/>
</dbReference>
<dbReference type="InterPro" id="IPR029045">
    <property type="entry name" value="ClpP/crotonase-like_dom_sf"/>
</dbReference>
<proteinExistence type="inferred from homology"/>
<evidence type="ECO:0000259" key="6">
    <source>
        <dbReference type="Pfam" id="PF01343"/>
    </source>
</evidence>
<evidence type="ECO:0000256" key="1">
    <source>
        <dbReference type="ARBA" id="ARBA00008683"/>
    </source>
</evidence>
<dbReference type="GO" id="GO:0008236">
    <property type="term" value="F:serine-type peptidase activity"/>
    <property type="evidence" value="ECO:0007669"/>
    <property type="project" value="UniProtKB-KW"/>
</dbReference>
<dbReference type="EC" id="3.4.21.-" evidence="7"/>
<keyword evidence="8" id="KW-1185">Reference proteome</keyword>